<accession>A0A9E6MS29</accession>
<proteinExistence type="predicted"/>
<name>A0A9E6MS29_9ACTN</name>
<sequence>MRYVMPRFFTLEMFAFTLAVLSGLVLLWNLIDAGGNVGLLFCAGVIFTLSLAMVVRLFMDPDWVRARQTDSMLKVASQTLACMDEGLDMQAAKQICSLLLPASAACAVAITDRERILAYEGHQEKDNPAGIPIKTAATLATLQDGKLRVLYTPEDIGLASNASIKGAIIVPLSVGHEVVGTLKFYYRRARQISETQKSIAEGFGKLLNSQMAATAMEEQAQLATRMELKMLQSQINPHFLFNTINTIASLVRTDPENARKLLREFATFYRRTLENSGDLIVFERELGQTQRYFLFEVARFGADRVALESDVEEDVLGMMVPAFIIQPLVENAVHHAMPAEGKLTVTVSGRAEGPDVRIQVVDDGIGMDAETCERILHPESSTGMGIAVKNVHDRIVGFYGPGTEMSVESELGVGTTVTLLLKGGRAQTVAPVVVE</sequence>
<dbReference type="KEGG" id="ebz:J7S26_06870"/>
<keyword evidence="1 5" id="KW-0418">Kinase</keyword>
<feature type="transmembrane region" description="Helical" evidence="2">
    <location>
        <begin position="37"/>
        <end position="59"/>
    </location>
</feature>
<dbReference type="Proteomes" id="UP000671910">
    <property type="component" value="Chromosome"/>
</dbReference>
<evidence type="ECO:0000256" key="1">
    <source>
        <dbReference type="ARBA" id="ARBA00022777"/>
    </source>
</evidence>
<evidence type="ECO:0000313" key="6">
    <source>
        <dbReference type="Proteomes" id="UP000636394"/>
    </source>
</evidence>
<dbReference type="AlphaFoldDB" id="A0A9E6MS29"/>
<keyword evidence="2" id="KW-0472">Membrane</keyword>
<gene>
    <name evidence="4" type="ORF">GMI68_09725</name>
    <name evidence="5" type="ORF">J7S26_06870</name>
</gene>
<dbReference type="InterPro" id="IPR029016">
    <property type="entry name" value="GAF-like_dom_sf"/>
</dbReference>
<dbReference type="SUPFAM" id="SSF55874">
    <property type="entry name" value="ATPase domain of HSP90 chaperone/DNA topoisomerase II/histidine kinase"/>
    <property type="match status" value="1"/>
</dbReference>
<feature type="transmembrane region" description="Helical" evidence="2">
    <location>
        <begin position="12"/>
        <end position="31"/>
    </location>
</feature>
<evidence type="ECO:0000313" key="4">
    <source>
        <dbReference type="EMBL" id="NHM15023.1"/>
    </source>
</evidence>
<dbReference type="SUPFAM" id="SSF55781">
    <property type="entry name" value="GAF domain-like"/>
    <property type="match status" value="1"/>
</dbReference>
<reference evidence="4 6" key="1">
    <citation type="submission" date="2019-11" db="EMBL/GenBank/DDBJ databases">
        <title>Eggerthellaceae novel genus isolated from the rectal contents of marmort.</title>
        <authorList>
            <person name="Zhang G."/>
        </authorList>
    </citation>
    <scope>NUCLEOTIDE SEQUENCE [LARGE SCALE GENOMIC DNA]</scope>
    <source>
        <strain evidence="4">Zg-886</strain>
        <strain evidence="6">zg-886</strain>
    </source>
</reference>
<dbReference type="PANTHER" id="PTHR34220:SF7">
    <property type="entry name" value="SENSOR HISTIDINE KINASE YPDA"/>
    <property type="match status" value="1"/>
</dbReference>
<keyword evidence="2" id="KW-0812">Transmembrane</keyword>
<protein>
    <submittedName>
        <fullName evidence="4 5">Histidine kinase</fullName>
    </submittedName>
</protein>
<dbReference type="GO" id="GO:0000155">
    <property type="term" value="F:phosphorelay sensor kinase activity"/>
    <property type="evidence" value="ECO:0007669"/>
    <property type="project" value="InterPro"/>
</dbReference>
<dbReference type="EMBL" id="WPCR01000022">
    <property type="protein sequence ID" value="NHM15023.1"/>
    <property type="molecule type" value="Genomic_DNA"/>
</dbReference>
<dbReference type="PROSITE" id="PS50109">
    <property type="entry name" value="HIS_KIN"/>
    <property type="match status" value="1"/>
</dbReference>
<dbReference type="Gene3D" id="3.30.565.10">
    <property type="entry name" value="Histidine kinase-like ATPase, C-terminal domain"/>
    <property type="match status" value="1"/>
</dbReference>
<evidence type="ECO:0000313" key="7">
    <source>
        <dbReference type="Proteomes" id="UP000671910"/>
    </source>
</evidence>
<dbReference type="Proteomes" id="UP000636394">
    <property type="component" value="Unassembled WGS sequence"/>
</dbReference>
<dbReference type="InterPro" id="IPR050640">
    <property type="entry name" value="Bact_2-comp_sensor_kinase"/>
</dbReference>
<dbReference type="InterPro" id="IPR036890">
    <property type="entry name" value="HATPase_C_sf"/>
</dbReference>
<dbReference type="SMART" id="SM00387">
    <property type="entry name" value="HATPase_c"/>
    <property type="match status" value="1"/>
</dbReference>
<dbReference type="PANTHER" id="PTHR34220">
    <property type="entry name" value="SENSOR HISTIDINE KINASE YPDA"/>
    <property type="match status" value="1"/>
</dbReference>
<keyword evidence="1 5" id="KW-0808">Transferase</keyword>
<organism evidence="5 7">
    <name type="scientific">Xiamenia xianingshaonis</name>
    <dbReference type="NCBI Taxonomy" id="2682776"/>
    <lineage>
        <taxon>Bacteria</taxon>
        <taxon>Bacillati</taxon>
        <taxon>Actinomycetota</taxon>
        <taxon>Coriobacteriia</taxon>
        <taxon>Eggerthellales</taxon>
        <taxon>Eggerthellaceae</taxon>
        <taxon>Xiamenia</taxon>
    </lineage>
</organism>
<dbReference type="EMBL" id="CP072829">
    <property type="protein sequence ID" value="QTU85241.1"/>
    <property type="molecule type" value="Genomic_DNA"/>
</dbReference>
<evidence type="ECO:0000256" key="2">
    <source>
        <dbReference type="SAM" id="Phobius"/>
    </source>
</evidence>
<dbReference type="Pfam" id="PF02518">
    <property type="entry name" value="HATPase_c"/>
    <property type="match status" value="1"/>
</dbReference>
<dbReference type="InterPro" id="IPR003594">
    <property type="entry name" value="HATPase_dom"/>
</dbReference>
<keyword evidence="6" id="KW-1185">Reference proteome</keyword>
<reference evidence="5" key="2">
    <citation type="submission" date="2021-04" db="EMBL/GenBank/DDBJ databases">
        <title>Novel species in family Eggerthellaceae.</title>
        <authorList>
            <person name="Zhang G."/>
        </authorList>
    </citation>
    <scope>NUCLEOTIDE SEQUENCE</scope>
    <source>
        <strain evidence="5">Zg-886</strain>
    </source>
</reference>
<dbReference type="Pfam" id="PF06580">
    <property type="entry name" value="His_kinase"/>
    <property type="match status" value="1"/>
</dbReference>
<dbReference type="Gene3D" id="3.30.450.40">
    <property type="match status" value="1"/>
</dbReference>
<dbReference type="GO" id="GO:0016020">
    <property type="term" value="C:membrane"/>
    <property type="evidence" value="ECO:0007669"/>
    <property type="project" value="InterPro"/>
</dbReference>
<keyword evidence="2" id="KW-1133">Transmembrane helix</keyword>
<dbReference type="InterPro" id="IPR005467">
    <property type="entry name" value="His_kinase_dom"/>
</dbReference>
<evidence type="ECO:0000259" key="3">
    <source>
        <dbReference type="PROSITE" id="PS50109"/>
    </source>
</evidence>
<evidence type="ECO:0000313" key="5">
    <source>
        <dbReference type="EMBL" id="QTU85241.1"/>
    </source>
</evidence>
<feature type="domain" description="Histidine kinase" evidence="3">
    <location>
        <begin position="324"/>
        <end position="425"/>
    </location>
</feature>
<dbReference type="InterPro" id="IPR010559">
    <property type="entry name" value="Sig_transdc_His_kin_internal"/>
</dbReference>